<feature type="transmembrane region" description="Helical" evidence="1">
    <location>
        <begin position="82"/>
        <end position="111"/>
    </location>
</feature>
<evidence type="ECO:0000313" key="2">
    <source>
        <dbReference type="EMBL" id="CAF1294401.1"/>
    </source>
</evidence>
<dbReference type="InterPro" id="IPR040350">
    <property type="entry name" value="TMEM272"/>
</dbReference>
<feature type="transmembrane region" description="Helical" evidence="1">
    <location>
        <begin position="173"/>
        <end position="198"/>
    </location>
</feature>
<evidence type="ECO:0000313" key="3">
    <source>
        <dbReference type="EMBL" id="CAF4227277.1"/>
    </source>
</evidence>
<organism evidence="3 4">
    <name type="scientific">Rotaria sordida</name>
    <dbReference type="NCBI Taxonomy" id="392033"/>
    <lineage>
        <taxon>Eukaryota</taxon>
        <taxon>Metazoa</taxon>
        <taxon>Spiralia</taxon>
        <taxon>Gnathifera</taxon>
        <taxon>Rotifera</taxon>
        <taxon>Eurotatoria</taxon>
        <taxon>Bdelloidea</taxon>
        <taxon>Philodinida</taxon>
        <taxon>Philodinidae</taxon>
        <taxon>Rotaria</taxon>
    </lineage>
</organism>
<dbReference type="Proteomes" id="UP000663823">
    <property type="component" value="Unassembled WGS sequence"/>
</dbReference>
<protein>
    <submittedName>
        <fullName evidence="3">Uncharacterized protein</fullName>
    </submittedName>
</protein>
<dbReference type="EMBL" id="CAJOAX010026569">
    <property type="protein sequence ID" value="CAF4227277.1"/>
    <property type="molecule type" value="Genomic_DNA"/>
</dbReference>
<evidence type="ECO:0000256" key="1">
    <source>
        <dbReference type="SAM" id="Phobius"/>
    </source>
</evidence>
<feature type="transmembrane region" description="Helical" evidence="1">
    <location>
        <begin position="123"/>
        <end position="148"/>
    </location>
</feature>
<keyword evidence="1" id="KW-1133">Transmembrane helix</keyword>
<gene>
    <name evidence="3" type="ORF">OTI717_LOCUS39600</name>
    <name evidence="2" type="ORF">RFH988_LOCUS29380</name>
</gene>
<sequence>MKQETSAEPFITINLKENFVDNSYVKISQSKTWIGHINTGVAAAASIYGLAVLIILLAVPIALLVIGSLYHDPRYCPIEPRISLFLIVSGSVILAVITLIIIISILTIFFAPLNSLKSRILPFILSIIILIGIIFSFIWLIIGSVWIFRVNKWVTHEYDIINNFYTYNYCHPVLYRFTFVYLILAYIFMVITCAYQCFFKYKF</sequence>
<proteinExistence type="predicted"/>
<dbReference type="Proteomes" id="UP000663882">
    <property type="component" value="Unassembled WGS sequence"/>
</dbReference>
<evidence type="ECO:0000313" key="4">
    <source>
        <dbReference type="Proteomes" id="UP000663823"/>
    </source>
</evidence>
<comment type="caution">
    <text evidence="3">The sequence shown here is derived from an EMBL/GenBank/DDBJ whole genome shotgun (WGS) entry which is preliminary data.</text>
</comment>
<dbReference type="PANTHER" id="PTHR33444">
    <property type="entry name" value="SI:DKEY-19B23.12-RELATED"/>
    <property type="match status" value="1"/>
</dbReference>
<accession>A0A820CVR1</accession>
<feature type="transmembrane region" description="Helical" evidence="1">
    <location>
        <begin position="47"/>
        <end position="70"/>
    </location>
</feature>
<name>A0A820CVR1_9BILA</name>
<dbReference type="OrthoDB" id="10067710at2759"/>
<dbReference type="EMBL" id="CAJNOO010002749">
    <property type="protein sequence ID" value="CAF1294401.1"/>
    <property type="molecule type" value="Genomic_DNA"/>
</dbReference>
<keyword evidence="1" id="KW-0472">Membrane</keyword>
<keyword evidence="1" id="KW-0812">Transmembrane</keyword>
<dbReference type="PANTHER" id="PTHR33444:SF7">
    <property type="entry name" value="TRANSMEMBRANE PROTEIN 272"/>
    <property type="match status" value="1"/>
</dbReference>
<reference evidence="3" key="1">
    <citation type="submission" date="2021-02" db="EMBL/GenBank/DDBJ databases">
        <authorList>
            <person name="Nowell W R."/>
        </authorList>
    </citation>
    <scope>NUCLEOTIDE SEQUENCE</scope>
</reference>
<dbReference type="AlphaFoldDB" id="A0A820CVR1"/>